<dbReference type="Proteomes" id="UP000222056">
    <property type="component" value="Unassembled WGS sequence"/>
</dbReference>
<name>A0A1H6FJ42_THEAL</name>
<accession>A0A1H6FJ42</accession>
<protein>
    <recommendedName>
        <fullName evidence="5">glycine oxidase</fullName>
        <ecNumber evidence="5">1.4.3.19</ecNumber>
    </recommendedName>
</protein>
<feature type="region of interest" description="Disordered" evidence="6">
    <location>
        <begin position="1"/>
        <end position="66"/>
    </location>
</feature>
<dbReference type="GO" id="GO:0005737">
    <property type="term" value="C:cytoplasm"/>
    <property type="evidence" value="ECO:0007669"/>
    <property type="project" value="TreeGrafter"/>
</dbReference>
<keyword evidence="2" id="KW-0784">Thiamine biosynthesis</keyword>
<feature type="domain" description="FAD dependent oxidoreductase" evidence="7">
    <location>
        <begin position="74"/>
        <end position="422"/>
    </location>
</feature>
<dbReference type="InterPro" id="IPR006076">
    <property type="entry name" value="FAD-dep_OxRdtase"/>
</dbReference>
<reference evidence="9" key="1">
    <citation type="submission" date="2016-10" db="EMBL/GenBank/DDBJ databases">
        <authorList>
            <person name="Varghese N."/>
            <person name="Submissions S."/>
        </authorList>
    </citation>
    <scope>NUCLEOTIDE SEQUENCE [LARGE SCALE GENOMIC DNA]</scope>
    <source>
        <strain evidence="9">ATCC 35263</strain>
    </source>
</reference>
<dbReference type="PANTHER" id="PTHR13847:SF289">
    <property type="entry name" value="GLYCINE OXIDASE"/>
    <property type="match status" value="1"/>
</dbReference>
<evidence type="ECO:0000313" key="9">
    <source>
        <dbReference type="Proteomes" id="UP000222056"/>
    </source>
</evidence>
<dbReference type="PANTHER" id="PTHR13847">
    <property type="entry name" value="SARCOSINE DEHYDROGENASE-RELATED"/>
    <property type="match status" value="1"/>
</dbReference>
<comment type="catalytic activity">
    <reaction evidence="4">
        <text>glycine + O2 + H2O = glyoxylate + H2O2 + NH4(+)</text>
        <dbReference type="Rhea" id="RHEA:11532"/>
        <dbReference type="ChEBI" id="CHEBI:15377"/>
        <dbReference type="ChEBI" id="CHEBI:15379"/>
        <dbReference type="ChEBI" id="CHEBI:16240"/>
        <dbReference type="ChEBI" id="CHEBI:28938"/>
        <dbReference type="ChEBI" id="CHEBI:36655"/>
        <dbReference type="ChEBI" id="CHEBI:57305"/>
        <dbReference type="EC" id="1.4.3.19"/>
    </reaction>
</comment>
<gene>
    <name evidence="8" type="ORF">SAMN02745716_0584</name>
</gene>
<keyword evidence="9" id="KW-1185">Reference proteome</keyword>
<dbReference type="InterPro" id="IPR036188">
    <property type="entry name" value="FAD/NAD-bd_sf"/>
</dbReference>
<dbReference type="GO" id="GO:0009228">
    <property type="term" value="P:thiamine biosynthetic process"/>
    <property type="evidence" value="ECO:0007669"/>
    <property type="project" value="UniProtKB-KW"/>
</dbReference>
<dbReference type="Gene3D" id="3.50.50.60">
    <property type="entry name" value="FAD/NAD(P)-binding domain"/>
    <property type="match status" value="1"/>
</dbReference>
<sequence length="463" mass="49195">MRNTIVLATGRRELGAAGLRGRPFPPPTVEPDPGNAGGGSDQTRIDGHNRQQPPNESRRSSPALIRGKRHNSSDALVIGGGLIGLSAAWRLAQSGVRTTLLERERIGAGASGVAAGMLAPVTELDYAETRALAARLAALDRWPAFAAELAAHGCEPGLLRCGSVLCAVEPDDLGELRRLRDLQRSLGVEVEWLDRRALRAHEPALGPRALAGLWVASEGAVDPRATLAALAVAARRAGAAVIENCPVVRLERTRGAIVGVHCADGRSFGGDLVVLAAGAWSRELARSLGIEIAVRPVKGQLLVLGPNRGRAELPTHVVRTLRVYCVPRRDGRMVVGATVEERGFDRAVTAGAVRSLLDEAWTVVPGIEEAELLEVLAGHRPATPDNEPLLGFDPEIENLLWATGHWRNGVLWVPLAGEAVVSLVYGREPPVELVPFDPRRLRSPELSARGSGRGADAKSTGVR</sequence>
<proteinExistence type="predicted"/>
<dbReference type="EC" id="1.4.3.19" evidence="5"/>
<evidence type="ECO:0000256" key="5">
    <source>
        <dbReference type="ARBA" id="ARBA00050018"/>
    </source>
</evidence>
<dbReference type="STRING" id="29539.SAMN02745716_0584"/>
<dbReference type="SUPFAM" id="SSF51905">
    <property type="entry name" value="FAD/NAD(P)-binding domain"/>
    <property type="match status" value="1"/>
</dbReference>
<dbReference type="Gene3D" id="3.30.9.10">
    <property type="entry name" value="D-Amino Acid Oxidase, subunit A, domain 2"/>
    <property type="match status" value="1"/>
</dbReference>
<dbReference type="GO" id="GO:0050660">
    <property type="term" value="F:flavin adenine dinucleotide binding"/>
    <property type="evidence" value="ECO:0007669"/>
    <property type="project" value="InterPro"/>
</dbReference>
<evidence type="ECO:0000313" key="8">
    <source>
        <dbReference type="EMBL" id="SEH10879.1"/>
    </source>
</evidence>
<evidence type="ECO:0000256" key="4">
    <source>
        <dbReference type="ARBA" id="ARBA00049872"/>
    </source>
</evidence>
<evidence type="ECO:0000256" key="1">
    <source>
        <dbReference type="ARBA" id="ARBA00004948"/>
    </source>
</evidence>
<dbReference type="SUPFAM" id="SSF54373">
    <property type="entry name" value="FAD-linked reductases, C-terminal domain"/>
    <property type="match status" value="1"/>
</dbReference>
<dbReference type="AlphaFoldDB" id="A0A1H6FJ42"/>
<keyword evidence="3" id="KW-0560">Oxidoreductase</keyword>
<evidence type="ECO:0000256" key="3">
    <source>
        <dbReference type="ARBA" id="ARBA00023002"/>
    </source>
</evidence>
<dbReference type="InterPro" id="IPR012727">
    <property type="entry name" value="Gly_oxidase_ThiO"/>
</dbReference>
<evidence type="ECO:0000256" key="2">
    <source>
        <dbReference type="ARBA" id="ARBA00022977"/>
    </source>
</evidence>
<comment type="pathway">
    <text evidence="1">Cofactor biosynthesis; thiamine diphosphate biosynthesis.</text>
</comment>
<evidence type="ECO:0000256" key="6">
    <source>
        <dbReference type="SAM" id="MobiDB-lite"/>
    </source>
</evidence>
<dbReference type="EMBL" id="FNWJ01000001">
    <property type="protein sequence ID" value="SEH10879.1"/>
    <property type="molecule type" value="Genomic_DNA"/>
</dbReference>
<dbReference type="UniPathway" id="UPA00060"/>
<evidence type="ECO:0000259" key="7">
    <source>
        <dbReference type="Pfam" id="PF01266"/>
    </source>
</evidence>
<dbReference type="GO" id="GO:0009229">
    <property type="term" value="P:thiamine diphosphate biosynthetic process"/>
    <property type="evidence" value="ECO:0007669"/>
    <property type="project" value="UniProtKB-UniPathway"/>
</dbReference>
<feature type="region of interest" description="Disordered" evidence="6">
    <location>
        <begin position="442"/>
        <end position="463"/>
    </location>
</feature>
<organism evidence="8 9">
    <name type="scientific">Thermoleophilum album</name>
    <dbReference type="NCBI Taxonomy" id="29539"/>
    <lineage>
        <taxon>Bacteria</taxon>
        <taxon>Bacillati</taxon>
        <taxon>Actinomycetota</taxon>
        <taxon>Thermoleophilia</taxon>
        <taxon>Thermoleophilales</taxon>
        <taxon>Thermoleophilaceae</taxon>
        <taxon>Thermoleophilum</taxon>
    </lineage>
</organism>
<dbReference type="GO" id="GO:0043799">
    <property type="term" value="F:glycine oxidase activity"/>
    <property type="evidence" value="ECO:0007669"/>
    <property type="project" value="UniProtKB-EC"/>
</dbReference>
<dbReference type="Pfam" id="PF01266">
    <property type="entry name" value="DAO"/>
    <property type="match status" value="1"/>
</dbReference>
<dbReference type="NCBIfam" id="TIGR02352">
    <property type="entry name" value="thiamin_ThiO"/>
    <property type="match status" value="1"/>
</dbReference>